<dbReference type="Pfam" id="PF01425">
    <property type="entry name" value="Amidase"/>
    <property type="match status" value="1"/>
</dbReference>
<dbReference type="InterPro" id="IPR023631">
    <property type="entry name" value="Amidase_dom"/>
</dbReference>
<evidence type="ECO:0000256" key="1">
    <source>
        <dbReference type="SAM" id="MobiDB-lite"/>
    </source>
</evidence>
<comment type="caution">
    <text evidence="3">The sequence shown here is derived from an EMBL/GenBank/DDBJ whole genome shotgun (WGS) entry which is preliminary data.</text>
</comment>
<dbReference type="SUPFAM" id="SSF75304">
    <property type="entry name" value="Amidase signature (AS) enzymes"/>
    <property type="match status" value="1"/>
</dbReference>
<dbReference type="InterPro" id="IPR036928">
    <property type="entry name" value="AS_sf"/>
</dbReference>
<dbReference type="GO" id="GO:0003824">
    <property type="term" value="F:catalytic activity"/>
    <property type="evidence" value="ECO:0007669"/>
    <property type="project" value="InterPro"/>
</dbReference>
<proteinExistence type="predicted"/>
<feature type="domain" description="Amidase" evidence="2">
    <location>
        <begin position="149"/>
        <end position="588"/>
    </location>
</feature>
<feature type="region of interest" description="Disordered" evidence="1">
    <location>
        <begin position="79"/>
        <end position="99"/>
    </location>
</feature>
<evidence type="ECO:0000313" key="4">
    <source>
        <dbReference type="Proteomes" id="UP001320245"/>
    </source>
</evidence>
<keyword evidence="4" id="KW-1185">Reference proteome</keyword>
<dbReference type="Proteomes" id="UP001320245">
    <property type="component" value="Unassembled WGS sequence"/>
</dbReference>
<gene>
    <name evidence="3" type="ORF">SLS53_005462</name>
</gene>
<sequence length="642" mass="67978">MAPSQRFANYPEPIEATNISYKVEEDKNPALRGLPLVIGAAIVIRSAAIQRFLYNNAGFGKLRSVEGLDKHRWRFDPTVIPLSDSSSPPPPPTFEDDLLTPQPADLEGRWSSFADYHALYRSGEATPLQVVEALLPLIRRDVDSPTEYSKAWLDIHVDEVLASARASTERWARGRPIGILDGVPFGVKADVDVKGYVNTMGMKVRAEYEYFTKPSAGTAWPVAKLEEAGAVMVGRMNQHEIGMDTTGCNPATGTPVNWYNRAYYPGGSSSGAGSSLGAGLVPLCVGTDAGGSVRIPPAVAGQYAIKTSHNRTAVVNSSMCVIAPMASNAADLKVAYRVMAHQPDPADPVTSLFAPSRPPGGPRAAGAPRYVGVCRPWVGESTPAVLALFDRALAHYTGALGYEAVDIDLPLLHEGRIAHGATCLAEGADAARDRVAAAADSSRAGARQHWSDLLSPANQVTTAIGAQATANDYMKFAQVRAVIMSHLAHLYGRYPGLLVVSPVMPDVGYAVSPGDQARGFTDGNRTLRSMTYAWLANSSGCPAVTVPVGYARPADPVAGAGAGDADEGGLLPVGMMAMGQWGEEERLLAWAAEGEAYIRGVYPGGRLKPEGWVDVIGLARARARKTGGVGGDDNDDDDDDGE</sequence>
<name>A0AAN9U786_9PEZI</name>
<dbReference type="EMBL" id="JAJSPL020000021">
    <property type="protein sequence ID" value="KAK7739869.1"/>
    <property type="molecule type" value="Genomic_DNA"/>
</dbReference>
<dbReference type="PANTHER" id="PTHR11895:SF67">
    <property type="entry name" value="AMIDASE DOMAIN-CONTAINING PROTEIN"/>
    <property type="match status" value="1"/>
</dbReference>
<protein>
    <recommendedName>
        <fullName evidence="2">Amidase domain-containing protein</fullName>
    </recommendedName>
</protein>
<evidence type="ECO:0000259" key="2">
    <source>
        <dbReference type="Pfam" id="PF01425"/>
    </source>
</evidence>
<organism evidence="3 4">
    <name type="scientific">Cytospora paraplurivora</name>
    <dbReference type="NCBI Taxonomy" id="2898453"/>
    <lineage>
        <taxon>Eukaryota</taxon>
        <taxon>Fungi</taxon>
        <taxon>Dikarya</taxon>
        <taxon>Ascomycota</taxon>
        <taxon>Pezizomycotina</taxon>
        <taxon>Sordariomycetes</taxon>
        <taxon>Sordariomycetidae</taxon>
        <taxon>Diaporthales</taxon>
        <taxon>Cytosporaceae</taxon>
        <taxon>Cytospora</taxon>
    </lineage>
</organism>
<dbReference type="PANTHER" id="PTHR11895">
    <property type="entry name" value="TRANSAMIDASE"/>
    <property type="match status" value="1"/>
</dbReference>
<dbReference type="Gene3D" id="3.90.1300.10">
    <property type="entry name" value="Amidase signature (AS) domain"/>
    <property type="match status" value="1"/>
</dbReference>
<evidence type="ECO:0000313" key="3">
    <source>
        <dbReference type="EMBL" id="KAK7739869.1"/>
    </source>
</evidence>
<dbReference type="InterPro" id="IPR000120">
    <property type="entry name" value="Amidase"/>
</dbReference>
<accession>A0AAN9U786</accession>
<dbReference type="AlphaFoldDB" id="A0AAN9U786"/>
<reference evidence="3 4" key="1">
    <citation type="journal article" date="2023" name="PLoS ONE">
        <title>Cytospora paraplurivora sp. nov. isolated from orchards with fruit tree decline syndrome in Ontario, Canada.</title>
        <authorList>
            <person name="Ilyukhin E."/>
            <person name="Nguyen H.D.T."/>
            <person name="Castle A.J."/>
            <person name="Ellouze W."/>
        </authorList>
    </citation>
    <scope>NUCLEOTIDE SEQUENCE [LARGE SCALE GENOMIC DNA]</scope>
    <source>
        <strain evidence="3 4">FDS-564</strain>
    </source>
</reference>